<dbReference type="AlphaFoldDB" id="A0A9W7JER1"/>
<reference evidence="1" key="1">
    <citation type="submission" date="2023-05" db="EMBL/GenBank/DDBJ databases">
        <title>Genome and transcriptome analyses reveal genes involved in the formation of fine ridges on petal epidermal cells in Hibiscus trionum.</title>
        <authorList>
            <person name="Koshimizu S."/>
            <person name="Masuda S."/>
            <person name="Ishii T."/>
            <person name="Shirasu K."/>
            <person name="Hoshino A."/>
            <person name="Arita M."/>
        </authorList>
    </citation>
    <scope>NUCLEOTIDE SEQUENCE</scope>
    <source>
        <strain evidence="1">Hamamatsu line</strain>
    </source>
</reference>
<evidence type="ECO:0000313" key="1">
    <source>
        <dbReference type="EMBL" id="GMJ10334.1"/>
    </source>
</evidence>
<sequence length="118" mass="13420">MDDTIFPEPSKFNPIDLRIRLHFHLTASFHSEGDLEYVQDTSSQGLKPLFGFIIWLLSSHGSYNVQTTLSAGIYGLPQQKDYLFLGNCSENLVSWSLVSEKLARFLLLIFCFITENVS</sequence>
<comment type="caution">
    <text evidence="1">The sequence shown here is derived from an EMBL/GenBank/DDBJ whole genome shotgun (WGS) entry which is preliminary data.</text>
</comment>
<evidence type="ECO:0000313" key="2">
    <source>
        <dbReference type="Proteomes" id="UP001165190"/>
    </source>
</evidence>
<accession>A0A9W7JER1</accession>
<keyword evidence="2" id="KW-1185">Reference proteome</keyword>
<dbReference type="OrthoDB" id="10461555at2759"/>
<protein>
    <submittedName>
        <fullName evidence="1">Uncharacterized protein</fullName>
    </submittedName>
</protein>
<dbReference type="Proteomes" id="UP001165190">
    <property type="component" value="Unassembled WGS sequence"/>
</dbReference>
<gene>
    <name evidence="1" type="ORF">HRI_004702600</name>
</gene>
<proteinExistence type="predicted"/>
<name>A0A9W7JER1_HIBTR</name>
<dbReference type="EMBL" id="BSYR01000056">
    <property type="protein sequence ID" value="GMJ10334.1"/>
    <property type="molecule type" value="Genomic_DNA"/>
</dbReference>
<organism evidence="1 2">
    <name type="scientific">Hibiscus trionum</name>
    <name type="common">Flower of an hour</name>
    <dbReference type="NCBI Taxonomy" id="183268"/>
    <lineage>
        <taxon>Eukaryota</taxon>
        <taxon>Viridiplantae</taxon>
        <taxon>Streptophyta</taxon>
        <taxon>Embryophyta</taxon>
        <taxon>Tracheophyta</taxon>
        <taxon>Spermatophyta</taxon>
        <taxon>Magnoliopsida</taxon>
        <taxon>eudicotyledons</taxon>
        <taxon>Gunneridae</taxon>
        <taxon>Pentapetalae</taxon>
        <taxon>rosids</taxon>
        <taxon>malvids</taxon>
        <taxon>Malvales</taxon>
        <taxon>Malvaceae</taxon>
        <taxon>Malvoideae</taxon>
        <taxon>Hibiscus</taxon>
    </lineage>
</organism>